<feature type="compositionally biased region" description="Pro residues" evidence="1">
    <location>
        <begin position="152"/>
        <end position="168"/>
    </location>
</feature>
<dbReference type="Proteomes" id="UP001642483">
    <property type="component" value="Unassembled WGS sequence"/>
</dbReference>
<dbReference type="EMBL" id="CAWYQH010000130">
    <property type="protein sequence ID" value="CAK8693046.1"/>
    <property type="molecule type" value="Genomic_DNA"/>
</dbReference>
<evidence type="ECO:0000256" key="1">
    <source>
        <dbReference type="SAM" id="MobiDB-lite"/>
    </source>
</evidence>
<evidence type="ECO:0000313" key="3">
    <source>
        <dbReference type="EMBL" id="CAK8693046.1"/>
    </source>
</evidence>
<feature type="chain" id="PRO_5046885304" evidence="2">
    <location>
        <begin position="21"/>
        <end position="290"/>
    </location>
</feature>
<reference evidence="3 4" key="1">
    <citation type="submission" date="2024-02" db="EMBL/GenBank/DDBJ databases">
        <authorList>
            <person name="Daric V."/>
            <person name="Darras S."/>
        </authorList>
    </citation>
    <scope>NUCLEOTIDE SEQUENCE [LARGE SCALE GENOMIC DNA]</scope>
</reference>
<proteinExistence type="predicted"/>
<keyword evidence="4" id="KW-1185">Reference proteome</keyword>
<feature type="signal peptide" evidence="2">
    <location>
        <begin position="1"/>
        <end position="20"/>
    </location>
</feature>
<name>A0ABP0GQ88_CLALP</name>
<sequence length="290" mass="30580">MKRHIFGVIFIATTAVLCDALRCFQCEIRFNLDFPVDTCIGQNPTTCPEEAKFCISNTSASIASTSDILGCHIGNNSVDSCVLAGDDELHCSVICDTDGCNSPYPTDGEFLSPGPDIAPPIPDFPPSLPPLFPPPGVGPDISVAPSIVVPSFQPPPPPDTGDIRPPPGTDIIPPQIPPERELPPELGPPPPPTTRIEPDNVGELSCFQCSIVNVDTLPFPLDECAGASPRRCSATADNYCVIITSTEPGIRSVVRACVANIATTSCSTVGQVRTCVEYCSTGKSRVFASI</sequence>
<protein>
    <submittedName>
        <fullName evidence="3">Uncharacterized protein</fullName>
    </submittedName>
</protein>
<feature type="region of interest" description="Disordered" evidence="1">
    <location>
        <begin position="144"/>
        <end position="199"/>
    </location>
</feature>
<evidence type="ECO:0000256" key="2">
    <source>
        <dbReference type="SAM" id="SignalP"/>
    </source>
</evidence>
<comment type="caution">
    <text evidence="3">The sequence shown here is derived from an EMBL/GenBank/DDBJ whole genome shotgun (WGS) entry which is preliminary data.</text>
</comment>
<organism evidence="3 4">
    <name type="scientific">Clavelina lepadiformis</name>
    <name type="common">Light-bulb sea squirt</name>
    <name type="synonym">Ascidia lepadiformis</name>
    <dbReference type="NCBI Taxonomy" id="159417"/>
    <lineage>
        <taxon>Eukaryota</taxon>
        <taxon>Metazoa</taxon>
        <taxon>Chordata</taxon>
        <taxon>Tunicata</taxon>
        <taxon>Ascidiacea</taxon>
        <taxon>Aplousobranchia</taxon>
        <taxon>Clavelinidae</taxon>
        <taxon>Clavelina</taxon>
    </lineage>
</organism>
<gene>
    <name evidence="3" type="ORF">CVLEPA_LOCUS26375</name>
</gene>
<keyword evidence="2" id="KW-0732">Signal</keyword>
<evidence type="ECO:0000313" key="4">
    <source>
        <dbReference type="Proteomes" id="UP001642483"/>
    </source>
</evidence>
<accession>A0ABP0GQ88</accession>